<keyword evidence="2" id="KW-1133">Transmembrane helix</keyword>
<feature type="compositionally biased region" description="Polar residues" evidence="1">
    <location>
        <begin position="37"/>
        <end position="46"/>
    </location>
</feature>
<evidence type="ECO:0000313" key="3">
    <source>
        <dbReference type="Proteomes" id="UP000515135"/>
    </source>
</evidence>
<keyword evidence="2" id="KW-0472">Membrane</keyword>
<dbReference type="AlphaFoldDB" id="A0A6P4ZSB4"/>
<protein>
    <submittedName>
        <fullName evidence="4">Uncharacterized protein LOC109477206</fullName>
    </submittedName>
</protein>
<dbReference type="Proteomes" id="UP000515135">
    <property type="component" value="Unplaced"/>
</dbReference>
<feature type="region of interest" description="Disordered" evidence="1">
    <location>
        <begin position="37"/>
        <end position="61"/>
    </location>
</feature>
<accession>A0A6P4ZSB4</accession>
<dbReference type="RefSeq" id="XP_019633832.1">
    <property type="nucleotide sequence ID" value="XM_019778273.1"/>
</dbReference>
<reference evidence="4" key="1">
    <citation type="submission" date="2025-08" db="UniProtKB">
        <authorList>
            <consortium name="RefSeq"/>
        </authorList>
    </citation>
    <scope>IDENTIFICATION</scope>
    <source>
        <tissue evidence="4">Gonad</tissue>
    </source>
</reference>
<dbReference type="OrthoDB" id="10327526at2759"/>
<evidence type="ECO:0000313" key="4">
    <source>
        <dbReference type="RefSeq" id="XP_019633832.1"/>
    </source>
</evidence>
<proteinExistence type="predicted"/>
<dbReference type="KEGG" id="bbel:109477206"/>
<organism evidence="3 4">
    <name type="scientific">Branchiostoma belcheri</name>
    <name type="common">Amphioxus</name>
    <dbReference type="NCBI Taxonomy" id="7741"/>
    <lineage>
        <taxon>Eukaryota</taxon>
        <taxon>Metazoa</taxon>
        <taxon>Chordata</taxon>
        <taxon>Cephalochordata</taxon>
        <taxon>Leptocardii</taxon>
        <taxon>Amphioxiformes</taxon>
        <taxon>Branchiostomatidae</taxon>
        <taxon>Branchiostoma</taxon>
    </lineage>
</organism>
<name>A0A6P4ZSB4_BRABE</name>
<keyword evidence="2" id="KW-0812">Transmembrane</keyword>
<feature type="transmembrane region" description="Helical" evidence="2">
    <location>
        <begin position="12"/>
        <end position="31"/>
    </location>
</feature>
<feature type="compositionally biased region" description="Basic residues" evidence="1">
    <location>
        <begin position="147"/>
        <end position="170"/>
    </location>
</feature>
<gene>
    <name evidence="4" type="primary">LOC109477206</name>
</gene>
<evidence type="ECO:0000256" key="2">
    <source>
        <dbReference type="SAM" id="Phobius"/>
    </source>
</evidence>
<dbReference type="GeneID" id="109477206"/>
<keyword evidence="3" id="KW-1185">Reference proteome</keyword>
<sequence>MFLHLKSALDHPSAVILFTGLVYFWEAFVLVTTSNGSTESSQSARSVSEFPRGQGESPAGAEVIPPEDWLRQFRNASLEKDYPRLSALLVYVLEKTGEDTDQHLLRSLKVGRMLGAVNRNETYWEGLHEQVKQIMYQLGLEREPEVHRKRKRKERRKGPRISSRRHHVEL</sequence>
<evidence type="ECO:0000256" key="1">
    <source>
        <dbReference type="SAM" id="MobiDB-lite"/>
    </source>
</evidence>
<feature type="region of interest" description="Disordered" evidence="1">
    <location>
        <begin position="144"/>
        <end position="170"/>
    </location>
</feature>